<dbReference type="AlphaFoldDB" id="A0A7S4A1S8"/>
<name>A0A7S4A1S8_9STRA</name>
<evidence type="ECO:0000313" key="3">
    <source>
        <dbReference type="EMBL" id="CAH0365878.1"/>
    </source>
</evidence>
<dbReference type="Proteomes" id="UP000789595">
    <property type="component" value="Unassembled WGS sequence"/>
</dbReference>
<keyword evidence="4" id="KW-1185">Reference proteome</keyword>
<proteinExistence type="predicted"/>
<feature type="region of interest" description="Disordered" evidence="1">
    <location>
        <begin position="1"/>
        <end position="35"/>
    </location>
</feature>
<reference evidence="3" key="2">
    <citation type="submission" date="2021-11" db="EMBL/GenBank/DDBJ databases">
        <authorList>
            <consortium name="Genoscope - CEA"/>
            <person name="William W."/>
        </authorList>
    </citation>
    <scope>NUCLEOTIDE SEQUENCE</scope>
</reference>
<dbReference type="EMBL" id="HBIW01019116">
    <property type="protein sequence ID" value="CAE0701018.1"/>
    <property type="molecule type" value="Transcribed_RNA"/>
</dbReference>
<sequence length="153" mass="17262">MPDLSNGADSGNNSLRGGKKSYTRGALEGNWTEDRCDPKAGRGRFTTRRFVTVLDEAMRVGYSGQPVVAQEFGCGISRDPSNDRFDYDNIVCPDKHESPGKWKTIMQDASEYKSKCVLGEAPGHPQLEEYRARWTKSTPDEMDYRFSLWKQGL</sequence>
<dbReference type="OrthoDB" id="59949at2759"/>
<reference evidence="2" key="1">
    <citation type="submission" date="2021-01" db="EMBL/GenBank/DDBJ databases">
        <authorList>
            <person name="Corre E."/>
            <person name="Pelletier E."/>
            <person name="Niang G."/>
            <person name="Scheremetjew M."/>
            <person name="Finn R."/>
            <person name="Kale V."/>
            <person name="Holt S."/>
            <person name="Cochrane G."/>
            <person name="Meng A."/>
            <person name="Brown T."/>
            <person name="Cohen L."/>
        </authorList>
    </citation>
    <scope>NUCLEOTIDE SEQUENCE</scope>
    <source>
        <strain evidence="2">CCMP1756</strain>
    </source>
</reference>
<dbReference type="EMBL" id="CAKKNE010000001">
    <property type="protein sequence ID" value="CAH0365878.1"/>
    <property type="molecule type" value="Genomic_DNA"/>
</dbReference>
<organism evidence="2">
    <name type="scientific">Pelagomonas calceolata</name>
    <dbReference type="NCBI Taxonomy" id="35677"/>
    <lineage>
        <taxon>Eukaryota</taxon>
        <taxon>Sar</taxon>
        <taxon>Stramenopiles</taxon>
        <taxon>Ochrophyta</taxon>
        <taxon>Pelagophyceae</taxon>
        <taxon>Pelagomonadales</taxon>
        <taxon>Pelagomonadaceae</taxon>
        <taxon>Pelagomonas</taxon>
    </lineage>
</organism>
<gene>
    <name evidence="2" type="ORF">PCAL00307_LOCUS16454</name>
    <name evidence="3" type="ORF">PECAL_1P23390</name>
</gene>
<evidence type="ECO:0000313" key="4">
    <source>
        <dbReference type="Proteomes" id="UP000789595"/>
    </source>
</evidence>
<evidence type="ECO:0000313" key="2">
    <source>
        <dbReference type="EMBL" id="CAE0701018.1"/>
    </source>
</evidence>
<accession>A0A7S4A1S8</accession>
<evidence type="ECO:0000256" key="1">
    <source>
        <dbReference type="SAM" id="MobiDB-lite"/>
    </source>
</evidence>
<protein>
    <submittedName>
        <fullName evidence="2">Uncharacterized protein</fullName>
    </submittedName>
</protein>